<feature type="transmembrane region" description="Helical" evidence="1">
    <location>
        <begin position="397"/>
        <end position="416"/>
    </location>
</feature>
<reference evidence="2" key="1">
    <citation type="journal article" date="2019" name="PLoS Negl. Trop. Dis.">
        <title>Revisiting the worldwide diversity of Leptospira species in the environment.</title>
        <authorList>
            <person name="Vincent A.T."/>
            <person name="Schiettekatte O."/>
            <person name="Bourhy P."/>
            <person name="Veyrier F.J."/>
            <person name="Picardeau M."/>
        </authorList>
    </citation>
    <scope>NUCLEOTIDE SEQUENCE [LARGE SCALE GENOMIC DNA]</scope>
    <source>
        <strain evidence="2">201300427</strain>
    </source>
</reference>
<evidence type="ECO:0008006" key="4">
    <source>
        <dbReference type="Google" id="ProtNLM"/>
    </source>
</evidence>
<keyword evidence="1" id="KW-0472">Membrane</keyword>
<name>A0A4R9M2V7_9LEPT</name>
<keyword evidence="1" id="KW-1133">Transmembrane helix</keyword>
<proteinExistence type="predicted"/>
<feature type="transmembrane region" description="Helical" evidence="1">
    <location>
        <begin position="69"/>
        <end position="87"/>
    </location>
</feature>
<evidence type="ECO:0000313" key="3">
    <source>
        <dbReference type="Proteomes" id="UP000298058"/>
    </source>
</evidence>
<accession>A0A4R9M2V7</accession>
<feature type="transmembrane region" description="Helical" evidence="1">
    <location>
        <begin position="205"/>
        <end position="223"/>
    </location>
</feature>
<dbReference type="OrthoDB" id="3362857at2"/>
<gene>
    <name evidence="2" type="ORF">EHS15_00985</name>
</gene>
<feature type="transmembrane region" description="Helical" evidence="1">
    <location>
        <begin position="230"/>
        <end position="253"/>
    </location>
</feature>
<feature type="transmembrane region" description="Helical" evidence="1">
    <location>
        <begin position="359"/>
        <end position="377"/>
    </location>
</feature>
<feature type="transmembrane region" description="Helical" evidence="1">
    <location>
        <begin position="37"/>
        <end position="57"/>
    </location>
</feature>
<feature type="transmembrane region" description="Helical" evidence="1">
    <location>
        <begin position="12"/>
        <end position="31"/>
    </location>
</feature>
<dbReference type="AlphaFoldDB" id="A0A4R9M2V7"/>
<feature type="transmembrane region" description="Helical" evidence="1">
    <location>
        <begin position="428"/>
        <end position="450"/>
    </location>
</feature>
<feature type="transmembrane region" description="Helical" evidence="1">
    <location>
        <begin position="268"/>
        <end position="292"/>
    </location>
</feature>
<dbReference type="EMBL" id="RQHW01000002">
    <property type="protein sequence ID" value="TGN21123.1"/>
    <property type="molecule type" value="Genomic_DNA"/>
</dbReference>
<protein>
    <recommendedName>
        <fullName evidence="4">DUF2029 domain-containing protein</fullName>
    </recommendedName>
</protein>
<organism evidence="2 3">
    <name type="scientific">Leptospira idonii</name>
    <dbReference type="NCBI Taxonomy" id="1193500"/>
    <lineage>
        <taxon>Bacteria</taxon>
        <taxon>Pseudomonadati</taxon>
        <taxon>Spirochaetota</taxon>
        <taxon>Spirochaetia</taxon>
        <taxon>Leptospirales</taxon>
        <taxon>Leptospiraceae</taxon>
        <taxon>Leptospira</taxon>
    </lineage>
</organism>
<keyword evidence="3" id="KW-1185">Reference proteome</keyword>
<dbReference type="RefSeq" id="WP_135758658.1">
    <property type="nucleotide sequence ID" value="NZ_RQHW01000002.1"/>
</dbReference>
<comment type="caution">
    <text evidence="2">The sequence shown here is derived from an EMBL/GenBank/DDBJ whole genome shotgun (WGS) entry which is preliminary data.</text>
</comment>
<evidence type="ECO:0000313" key="2">
    <source>
        <dbReference type="EMBL" id="TGN21123.1"/>
    </source>
</evidence>
<feature type="transmembrane region" description="Helical" evidence="1">
    <location>
        <begin position="168"/>
        <end position="185"/>
    </location>
</feature>
<dbReference type="Proteomes" id="UP000298058">
    <property type="component" value="Unassembled WGS sequence"/>
</dbReference>
<evidence type="ECO:0000256" key="1">
    <source>
        <dbReference type="SAM" id="Phobius"/>
    </source>
</evidence>
<sequence length="470" mass="55806">MIFSSGKNLRLLLPYPFLILLFSSLLFFQIYSVQLGIFSYAFVLICLGLSFFLFTKLEKSFFENYFHEFLFFGILLRVMLSVSLPIWEDDWARYLWEGAMISHDFSPYQLAPDFFFSNDSSILNSERASEILSRVNHPDWTTIYFPWIELYFSWIHSIAPFSLIELKLSYIVFDLAIFWFIFKLSNEKAAVLYFLFPILLKEIYINAHFEVIPLFFISASFWLMENKFRYLSWFLFGLSVHCKLFLIIFFPYFVFRKRIFENKLFPNILYYFSASFLFGTGLASGFFAYKYIVGLDGSEDIRSLLLFASSFEFNSILFYILGSFVEKSIIKLLFIFLMIGINLFIILQRNRFFKNRKRSMATMSFLFFCYLIINPIANPWYFLFLLPLYLISFSDNSLGWANLFIPQLAYFTYTNLGILPSSKEEFGFYNLPALVLWAEIFLFFTIFISFPKNYSILLYKISNISNFCKN</sequence>
<keyword evidence="1" id="KW-0812">Transmembrane</keyword>
<feature type="transmembrane region" description="Helical" evidence="1">
    <location>
        <begin position="328"/>
        <end position="347"/>
    </location>
</feature>